<feature type="signal peptide" evidence="2">
    <location>
        <begin position="1"/>
        <end position="24"/>
    </location>
</feature>
<accession>A0A8B8CNL3</accession>
<feature type="transmembrane region" description="Helical" evidence="1">
    <location>
        <begin position="154"/>
        <end position="176"/>
    </location>
</feature>
<keyword evidence="1" id="KW-0472">Membrane</keyword>
<dbReference type="KEGG" id="cvn:111120004"/>
<keyword evidence="1" id="KW-0812">Transmembrane</keyword>
<keyword evidence="2" id="KW-0732">Signal</keyword>
<dbReference type="Proteomes" id="UP000694844">
    <property type="component" value="Chromosome 2"/>
</dbReference>
<dbReference type="RefSeq" id="XP_022316318.1">
    <property type="nucleotide sequence ID" value="XM_022460610.1"/>
</dbReference>
<evidence type="ECO:0000313" key="5">
    <source>
        <dbReference type="RefSeq" id="XP_022317375.1"/>
    </source>
</evidence>
<sequence>MRIAYLLITLGLYILDFFKSMTDGNSILPQTLNLTSLCNDEAIFEAYPNSFVENRECSITFHLSANSSSNEHINYKFTPSSNVFRVPLDKAPTSNTLYSVVLKCLLDNTGTYQYLKNAEKLVGKCARDVDIATTTESDVIYKEHTIFSSSVQDIVLGVVFSVLALLIVFITVYYQYRRYRRQRRMQQYLSTPHTDPFERLQDHMEE</sequence>
<evidence type="ECO:0000313" key="3">
    <source>
        <dbReference type="Proteomes" id="UP000694844"/>
    </source>
</evidence>
<protein>
    <submittedName>
        <fullName evidence="4">Uncharacterized protein LOC111120004</fullName>
    </submittedName>
    <submittedName>
        <fullName evidence="5">Uncharacterized protein LOC111120735</fullName>
    </submittedName>
</protein>
<feature type="chain" id="PRO_5044666178" evidence="2">
    <location>
        <begin position="25"/>
        <end position="206"/>
    </location>
</feature>
<proteinExistence type="predicted"/>
<organism evidence="3 5">
    <name type="scientific">Crassostrea virginica</name>
    <name type="common">Eastern oyster</name>
    <dbReference type="NCBI Taxonomy" id="6565"/>
    <lineage>
        <taxon>Eukaryota</taxon>
        <taxon>Metazoa</taxon>
        <taxon>Spiralia</taxon>
        <taxon>Lophotrochozoa</taxon>
        <taxon>Mollusca</taxon>
        <taxon>Bivalvia</taxon>
        <taxon>Autobranchia</taxon>
        <taxon>Pteriomorphia</taxon>
        <taxon>Ostreida</taxon>
        <taxon>Ostreoidea</taxon>
        <taxon>Ostreidae</taxon>
        <taxon>Crassostrea</taxon>
    </lineage>
</organism>
<reference evidence="4 5" key="1">
    <citation type="submission" date="2025-04" db="UniProtKB">
        <authorList>
            <consortium name="RefSeq"/>
        </authorList>
    </citation>
    <scope>IDENTIFICATION</scope>
    <source>
        <tissue evidence="4 5">Whole sample</tissue>
    </source>
</reference>
<dbReference type="RefSeq" id="XP_022317375.1">
    <property type="nucleotide sequence ID" value="XM_022461667.1"/>
</dbReference>
<dbReference type="KEGG" id="cvn:111120735"/>
<gene>
    <name evidence="5" type="primary">LOC111120735</name>
    <name evidence="4" type="synonym">LOC111120004</name>
</gene>
<keyword evidence="3" id="KW-1185">Reference proteome</keyword>
<keyword evidence="1" id="KW-1133">Transmembrane helix</keyword>
<dbReference type="OrthoDB" id="6101620at2759"/>
<dbReference type="AlphaFoldDB" id="A0A8B8CNL3"/>
<evidence type="ECO:0000313" key="4">
    <source>
        <dbReference type="RefSeq" id="XP_022316318.1"/>
    </source>
</evidence>
<evidence type="ECO:0000256" key="2">
    <source>
        <dbReference type="SAM" id="SignalP"/>
    </source>
</evidence>
<name>A0A8B8CNL3_CRAVI</name>
<dbReference type="GeneID" id="111120735"/>
<evidence type="ECO:0000256" key="1">
    <source>
        <dbReference type="SAM" id="Phobius"/>
    </source>
</evidence>